<dbReference type="PRINTS" id="PR00138">
    <property type="entry name" value="MATRIXIN"/>
</dbReference>
<name>A0ABV9R9U8_9MICO</name>
<dbReference type="SMART" id="SM00235">
    <property type="entry name" value="ZnMc"/>
    <property type="match status" value="1"/>
</dbReference>
<keyword evidence="7" id="KW-1185">Reference proteome</keyword>
<dbReference type="Proteomes" id="UP001595960">
    <property type="component" value="Unassembled WGS sequence"/>
</dbReference>
<dbReference type="InterPro" id="IPR024079">
    <property type="entry name" value="MetalloPept_cat_dom_sf"/>
</dbReference>
<evidence type="ECO:0000313" key="7">
    <source>
        <dbReference type="Proteomes" id="UP001595960"/>
    </source>
</evidence>
<dbReference type="GO" id="GO:0008237">
    <property type="term" value="F:metallopeptidase activity"/>
    <property type="evidence" value="ECO:0007669"/>
    <property type="project" value="UniProtKB-KW"/>
</dbReference>
<dbReference type="SUPFAM" id="SSF55486">
    <property type="entry name" value="Metalloproteases ('zincins'), catalytic domain"/>
    <property type="match status" value="1"/>
</dbReference>
<keyword evidence="3 6" id="KW-0378">Hydrolase</keyword>
<keyword evidence="6" id="KW-0482">Metalloprotease</keyword>
<evidence type="ECO:0000256" key="3">
    <source>
        <dbReference type="ARBA" id="ARBA00022801"/>
    </source>
</evidence>
<dbReference type="InterPro" id="IPR006026">
    <property type="entry name" value="Peptidase_Metallo"/>
</dbReference>
<sequence>MSNDETQQLSPLSRSGGTVKFRIMNAPGKQPALSPGDVAQIIATAFARWEAVSNFDFDETSGDDWIISLAFGDLADYAGADWVKANPKAIAITTYGEDLNQAQRRIMFSDGINWNKEAHDAPGTMVNPVLWFITKAIQNSTVQNLAAVAVHEIGHALGLAHNEDTNSIMQSAVSELNGSMLYFLHDQSLQNVDVQALEQLYGNPFAAAPPPESTAGYAIVGSSFAVGHTNSTGFQTLTAAAWGERQGESVALMSGYAWDQARNAKGYALWFGYLRPLDRVGNRWYVVGGGTFLANRSGLNAPIREQDDETSIESIVDYTVTAPWGSQDGIKRLSARSIAWNQGAGHDVDAIMYLVVRRGEVDGVAPIPTVGAYTNIGTATFHDTYQARTWGRLTAAHAYSIGTGRTWPTNGDTKKYGNAYSQAFITAN</sequence>
<gene>
    <name evidence="6" type="ORF">ACFPER_09810</name>
</gene>
<keyword evidence="2" id="KW-0479">Metal-binding</keyword>
<evidence type="ECO:0000313" key="6">
    <source>
        <dbReference type="EMBL" id="MFC4829085.1"/>
    </source>
</evidence>
<organism evidence="6 7">
    <name type="scientific">Agromyces aurantiacus</name>
    <dbReference type="NCBI Taxonomy" id="165814"/>
    <lineage>
        <taxon>Bacteria</taxon>
        <taxon>Bacillati</taxon>
        <taxon>Actinomycetota</taxon>
        <taxon>Actinomycetes</taxon>
        <taxon>Micrococcales</taxon>
        <taxon>Microbacteriaceae</taxon>
        <taxon>Agromyces</taxon>
    </lineage>
</organism>
<dbReference type="Pfam" id="PF00413">
    <property type="entry name" value="Peptidase_M10"/>
    <property type="match status" value="1"/>
</dbReference>
<evidence type="ECO:0000256" key="2">
    <source>
        <dbReference type="ARBA" id="ARBA00022723"/>
    </source>
</evidence>
<feature type="domain" description="Peptidase metallopeptidase" evidence="5">
    <location>
        <begin position="9"/>
        <end position="203"/>
    </location>
</feature>
<protein>
    <submittedName>
        <fullName evidence="6">Matrixin family metalloprotease</fullName>
        <ecNumber evidence="6">3.4.24.-</ecNumber>
    </submittedName>
</protein>
<dbReference type="EMBL" id="JBHSJC010000001">
    <property type="protein sequence ID" value="MFC4829085.1"/>
    <property type="molecule type" value="Genomic_DNA"/>
</dbReference>
<dbReference type="InterPro" id="IPR001818">
    <property type="entry name" value="Pept_M10_metallopeptidase"/>
</dbReference>
<dbReference type="RefSeq" id="WP_204392525.1">
    <property type="nucleotide sequence ID" value="NZ_JAFBBW010000001.1"/>
</dbReference>
<evidence type="ECO:0000259" key="5">
    <source>
        <dbReference type="SMART" id="SM00235"/>
    </source>
</evidence>
<dbReference type="PANTHER" id="PTHR10201">
    <property type="entry name" value="MATRIX METALLOPROTEINASE"/>
    <property type="match status" value="1"/>
</dbReference>
<keyword evidence="4" id="KW-0862">Zinc</keyword>
<proteinExistence type="predicted"/>
<dbReference type="EC" id="3.4.24.-" evidence="6"/>
<dbReference type="InterPro" id="IPR021190">
    <property type="entry name" value="Pept_M10A"/>
</dbReference>
<evidence type="ECO:0000256" key="1">
    <source>
        <dbReference type="ARBA" id="ARBA00022670"/>
    </source>
</evidence>
<keyword evidence="1" id="KW-0645">Protease</keyword>
<evidence type="ECO:0000256" key="4">
    <source>
        <dbReference type="ARBA" id="ARBA00022833"/>
    </source>
</evidence>
<comment type="caution">
    <text evidence="6">The sequence shown here is derived from an EMBL/GenBank/DDBJ whole genome shotgun (WGS) entry which is preliminary data.</text>
</comment>
<reference evidence="7" key="1">
    <citation type="journal article" date="2019" name="Int. J. Syst. Evol. Microbiol.">
        <title>The Global Catalogue of Microorganisms (GCM) 10K type strain sequencing project: providing services to taxonomists for standard genome sequencing and annotation.</title>
        <authorList>
            <consortium name="The Broad Institute Genomics Platform"/>
            <consortium name="The Broad Institute Genome Sequencing Center for Infectious Disease"/>
            <person name="Wu L."/>
            <person name="Ma J."/>
        </authorList>
    </citation>
    <scope>NUCLEOTIDE SEQUENCE [LARGE SCALE GENOMIC DNA]</scope>
    <source>
        <strain evidence="7">CGMCC 1.12192</strain>
    </source>
</reference>
<accession>A0ABV9R9U8</accession>
<dbReference type="Gene3D" id="3.40.390.10">
    <property type="entry name" value="Collagenase (Catalytic Domain)"/>
    <property type="match status" value="1"/>
</dbReference>